<reference evidence="1" key="1">
    <citation type="journal article" date="2015" name="PeerJ">
        <title>First genomic representation of candidate bacterial phylum KSB3 points to enhanced environmental sensing as a trigger of wastewater bulking.</title>
        <authorList>
            <person name="Sekiguchi Y."/>
            <person name="Ohashi A."/>
            <person name="Parks D.H."/>
            <person name="Yamauchi T."/>
            <person name="Tyson G.W."/>
            <person name="Hugenholtz P."/>
        </authorList>
    </citation>
    <scope>NUCLEOTIDE SEQUENCE [LARGE SCALE GENOMIC DNA]</scope>
</reference>
<dbReference type="AlphaFoldDB" id="A0A081C0D2"/>
<dbReference type="Proteomes" id="UP000030661">
    <property type="component" value="Unassembled WGS sequence"/>
</dbReference>
<dbReference type="Pfam" id="PF07302">
    <property type="entry name" value="AroM"/>
    <property type="match status" value="1"/>
</dbReference>
<evidence type="ECO:0000313" key="1">
    <source>
        <dbReference type="EMBL" id="GAK58037.1"/>
    </source>
</evidence>
<name>A0A081C0D2_VECG1</name>
<dbReference type="eggNOG" id="COG4126">
    <property type="taxonomic scope" value="Bacteria"/>
</dbReference>
<keyword evidence="2" id="KW-1185">Reference proteome</keyword>
<evidence type="ECO:0000313" key="2">
    <source>
        <dbReference type="Proteomes" id="UP000030661"/>
    </source>
</evidence>
<organism evidence="1">
    <name type="scientific">Vecturithrix granuli</name>
    <dbReference type="NCBI Taxonomy" id="1499967"/>
    <lineage>
        <taxon>Bacteria</taxon>
        <taxon>Candidatus Moduliflexota</taxon>
        <taxon>Candidatus Vecturitrichia</taxon>
        <taxon>Candidatus Vecturitrichales</taxon>
        <taxon>Candidatus Vecturitrichaceae</taxon>
        <taxon>Candidatus Vecturithrix</taxon>
    </lineage>
</organism>
<proteinExistence type="predicted"/>
<sequence length="225" mass="24434">MKPKIGTITIGQSPRVDVIPEIRPLIGCDVEILEMGALDGLSLEDVQSAYTPQAGDYILHTRMRDGTAVTIGKHAILPLMQACVDALTQQQVDLIVLLCTGHFPEFRSSVLLIEPQKITDNLIMALTGTQHKVGILIPLAEQVTQAKSHLSNATDNVIVVPASPYTSSNEITLAAEQLRQEQVELSVLHCIGYTLAMKQTVKNITGKPVILARSLVAQILRELLS</sequence>
<dbReference type="HOGENOM" id="CLU_077346_0_0_0"/>
<dbReference type="STRING" id="1499967.U27_05010"/>
<dbReference type="NCBIfam" id="NF007788">
    <property type="entry name" value="PRK10481.1"/>
    <property type="match status" value="1"/>
</dbReference>
<protein>
    <submittedName>
        <fullName evidence="1">AroM family protein</fullName>
    </submittedName>
</protein>
<dbReference type="InterPro" id="IPR010843">
    <property type="entry name" value="Uncharacterised_AroM"/>
</dbReference>
<accession>A0A081C0D2</accession>
<gene>
    <name evidence="1" type="ORF">U27_05010</name>
</gene>
<dbReference type="EMBL" id="DF820466">
    <property type="protein sequence ID" value="GAK58037.1"/>
    <property type="molecule type" value="Genomic_DNA"/>
</dbReference>